<protein>
    <submittedName>
        <fullName evidence="1">Phosphorylated carbohydrates phosphatase</fullName>
    </submittedName>
</protein>
<dbReference type="Proteomes" id="UP000037460">
    <property type="component" value="Unassembled WGS sequence"/>
</dbReference>
<name>A0A0M0J5T6_9EUKA</name>
<evidence type="ECO:0000313" key="1">
    <source>
        <dbReference type="EMBL" id="KOO21949.1"/>
    </source>
</evidence>
<dbReference type="AlphaFoldDB" id="A0A0M0J5T6"/>
<dbReference type="Pfam" id="PF13242">
    <property type="entry name" value="Hydrolase_like"/>
    <property type="match status" value="1"/>
</dbReference>
<organism evidence="1 2">
    <name type="scientific">Chrysochromulina tobinii</name>
    <dbReference type="NCBI Taxonomy" id="1460289"/>
    <lineage>
        <taxon>Eukaryota</taxon>
        <taxon>Haptista</taxon>
        <taxon>Haptophyta</taxon>
        <taxon>Prymnesiophyceae</taxon>
        <taxon>Prymnesiales</taxon>
        <taxon>Chrysochromulinaceae</taxon>
        <taxon>Chrysochromulina</taxon>
    </lineage>
</organism>
<sequence>MSRLRFNNFPLQQYGVIFKLDVMLSNAIEMHRRPWALVAAEQGMREPDDDEILRAIGMRPERAIQQTFRWTDDWGETQKLAFEHYHAKNTVLRDFDFAVADGAKEWLTLLNEYQLERPPERCVVFSDDVDDVLAGHDATAKVVAVMGGARRNGADLRIADQRVSSFEDMSLMSLRELFKGEKMR</sequence>
<dbReference type="InterPro" id="IPR036412">
    <property type="entry name" value="HAD-like_sf"/>
</dbReference>
<dbReference type="Gene3D" id="3.40.50.1000">
    <property type="entry name" value="HAD superfamily/HAD-like"/>
    <property type="match status" value="1"/>
</dbReference>
<dbReference type="InterPro" id="IPR023214">
    <property type="entry name" value="HAD_sf"/>
</dbReference>
<proteinExistence type="predicted"/>
<evidence type="ECO:0000313" key="2">
    <source>
        <dbReference type="Proteomes" id="UP000037460"/>
    </source>
</evidence>
<dbReference type="PANTHER" id="PTHR47858">
    <property type="entry name" value="HALOACID DEHALOGENASE-LIKE HYDROLASE (HAD) SUPERFAMILY PROTEIN"/>
    <property type="match status" value="1"/>
</dbReference>
<dbReference type="PANTHER" id="PTHR47858:SF2">
    <property type="entry name" value="HALOACID DEHALOGENASE-LIKE HYDROLASE (HAD) SUPERFAMILY PROTEIN"/>
    <property type="match status" value="1"/>
</dbReference>
<comment type="caution">
    <text evidence="1">The sequence shown here is derived from an EMBL/GenBank/DDBJ whole genome shotgun (WGS) entry which is preliminary data.</text>
</comment>
<dbReference type="EMBL" id="JWZX01003321">
    <property type="protein sequence ID" value="KOO21949.1"/>
    <property type="molecule type" value="Genomic_DNA"/>
</dbReference>
<accession>A0A0M0J5T6</accession>
<gene>
    <name evidence="1" type="ORF">Ctob_000710</name>
</gene>
<reference evidence="2" key="1">
    <citation type="journal article" date="2015" name="PLoS Genet.">
        <title>Genome Sequence and Transcriptome Analyses of Chrysochromulina tobin: Metabolic Tools for Enhanced Algal Fitness in the Prominent Order Prymnesiales (Haptophyceae).</title>
        <authorList>
            <person name="Hovde B.T."/>
            <person name="Deodato C.R."/>
            <person name="Hunsperger H.M."/>
            <person name="Ryken S.A."/>
            <person name="Yost W."/>
            <person name="Jha R.K."/>
            <person name="Patterson J."/>
            <person name="Monnat R.J. Jr."/>
            <person name="Barlow S.B."/>
            <person name="Starkenburg S.R."/>
            <person name="Cattolico R.A."/>
        </authorList>
    </citation>
    <scope>NUCLEOTIDE SEQUENCE</scope>
    <source>
        <strain evidence="2">CCMP291</strain>
    </source>
</reference>
<dbReference type="OrthoDB" id="40579at2759"/>
<keyword evidence="2" id="KW-1185">Reference proteome</keyword>
<dbReference type="SUPFAM" id="SSF56784">
    <property type="entry name" value="HAD-like"/>
    <property type="match status" value="1"/>
</dbReference>